<reference evidence="4" key="1">
    <citation type="journal article" date="2012" name="PLoS Genet.">
        <title>The genomes of the fungal plant pathogens Cladosporium fulvum and Dothistroma septosporum reveal adaptation to different hosts and lifestyles but also signatures of common ancestry.</title>
        <authorList>
            <person name="de Wit P.J.G.M."/>
            <person name="van der Burgt A."/>
            <person name="Oekmen B."/>
            <person name="Stergiopoulos I."/>
            <person name="Abd-Elsalam K.A."/>
            <person name="Aerts A.L."/>
            <person name="Bahkali A.H."/>
            <person name="Beenen H.G."/>
            <person name="Chettri P."/>
            <person name="Cox M.P."/>
            <person name="Datema E."/>
            <person name="de Vries R.P."/>
            <person name="Dhillon B."/>
            <person name="Ganley A.R."/>
            <person name="Griffiths S.A."/>
            <person name="Guo Y."/>
            <person name="Hamelin R.C."/>
            <person name="Henrissat B."/>
            <person name="Kabir M.S."/>
            <person name="Jashni M.K."/>
            <person name="Kema G."/>
            <person name="Klaubauf S."/>
            <person name="Lapidus A."/>
            <person name="Levasseur A."/>
            <person name="Lindquist E."/>
            <person name="Mehrabi R."/>
            <person name="Ohm R.A."/>
            <person name="Owen T.J."/>
            <person name="Salamov A."/>
            <person name="Schwelm A."/>
            <person name="Schijlen E."/>
            <person name="Sun H."/>
            <person name="van den Burg H.A."/>
            <person name="van Ham R.C.H.J."/>
            <person name="Zhang S."/>
            <person name="Goodwin S.B."/>
            <person name="Grigoriev I.V."/>
            <person name="Collemare J."/>
            <person name="Bradshaw R.E."/>
        </authorList>
    </citation>
    <scope>NUCLEOTIDE SEQUENCE [LARGE SCALE GENOMIC DNA]</scope>
    <source>
        <strain evidence="4">NZE10 / CBS 128990</strain>
    </source>
</reference>
<evidence type="ECO:0000313" key="4">
    <source>
        <dbReference type="Proteomes" id="UP000016933"/>
    </source>
</evidence>
<keyword evidence="2" id="KW-0732">Signal</keyword>
<dbReference type="Proteomes" id="UP000016933">
    <property type="component" value="Unassembled WGS sequence"/>
</dbReference>
<evidence type="ECO:0000256" key="2">
    <source>
        <dbReference type="SAM" id="SignalP"/>
    </source>
</evidence>
<evidence type="ECO:0000313" key="3">
    <source>
        <dbReference type="EMBL" id="EME38074.1"/>
    </source>
</evidence>
<dbReference type="HOGENOM" id="CLU_1686527_0_0_1"/>
<dbReference type="OMA" id="MIVASCV"/>
<protein>
    <submittedName>
        <fullName evidence="3">Uncharacterized protein</fullName>
    </submittedName>
</protein>
<feature type="signal peptide" evidence="2">
    <location>
        <begin position="1"/>
        <end position="28"/>
    </location>
</feature>
<name>M2YHR9_DOTSN</name>
<keyword evidence="1" id="KW-0175">Coiled coil</keyword>
<accession>M2YHR9</accession>
<dbReference type="OrthoDB" id="10568948at2759"/>
<sequence>MHFKQITMIVASCVALSNAIAIADPAAAEEGISLEIAAPNHLLARSLEQKVKHVRKLKARADQAEALADQLQTREAEEAAIEAREAHVETAKIVARDYLNSGSYDNFDGLELNLLGLADIDLGSRRQGQYFNAGNSGNGDRRFGYRYKKCNYYGCW</sequence>
<proteinExistence type="predicted"/>
<feature type="coiled-coil region" evidence="1">
    <location>
        <begin position="44"/>
        <end position="74"/>
    </location>
</feature>
<feature type="chain" id="PRO_5004029876" evidence="2">
    <location>
        <begin position="29"/>
        <end position="156"/>
    </location>
</feature>
<dbReference type="EMBL" id="KB446548">
    <property type="protein sequence ID" value="EME38074.1"/>
    <property type="molecule type" value="Genomic_DNA"/>
</dbReference>
<keyword evidence="4" id="KW-1185">Reference proteome</keyword>
<evidence type="ECO:0000256" key="1">
    <source>
        <dbReference type="SAM" id="Coils"/>
    </source>
</evidence>
<reference evidence="3 4" key="2">
    <citation type="journal article" date="2012" name="PLoS Pathog.">
        <title>Diverse lifestyles and strategies of plant pathogenesis encoded in the genomes of eighteen Dothideomycetes fungi.</title>
        <authorList>
            <person name="Ohm R.A."/>
            <person name="Feau N."/>
            <person name="Henrissat B."/>
            <person name="Schoch C.L."/>
            <person name="Horwitz B.A."/>
            <person name="Barry K.W."/>
            <person name="Condon B.J."/>
            <person name="Copeland A.C."/>
            <person name="Dhillon B."/>
            <person name="Glaser F."/>
            <person name="Hesse C.N."/>
            <person name="Kosti I."/>
            <person name="LaButti K."/>
            <person name="Lindquist E.A."/>
            <person name="Lucas S."/>
            <person name="Salamov A.A."/>
            <person name="Bradshaw R.E."/>
            <person name="Ciuffetti L."/>
            <person name="Hamelin R.C."/>
            <person name="Kema G.H.J."/>
            <person name="Lawrence C."/>
            <person name="Scott J.A."/>
            <person name="Spatafora J.W."/>
            <person name="Turgeon B.G."/>
            <person name="de Wit P.J.G.M."/>
            <person name="Zhong S."/>
            <person name="Goodwin S.B."/>
            <person name="Grigoriev I.V."/>
        </authorList>
    </citation>
    <scope>NUCLEOTIDE SEQUENCE [LARGE SCALE GENOMIC DNA]</scope>
    <source>
        <strain evidence="4">NZE10 / CBS 128990</strain>
    </source>
</reference>
<gene>
    <name evidence="3" type="ORF">DOTSEDRAFT_29671</name>
</gene>
<organism evidence="3 4">
    <name type="scientific">Dothistroma septosporum (strain NZE10 / CBS 128990)</name>
    <name type="common">Red band needle blight fungus</name>
    <name type="synonym">Mycosphaerella pini</name>
    <dbReference type="NCBI Taxonomy" id="675120"/>
    <lineage>
        <taxon>Eukaryota</taxon>
        <taxon>Fungi</taxon>
        <taxon>Dikarya</taxon>
        <taxon>Ascomycota</taxon>
        <taxon>Pezizomycotina</taxon>
        <taxon>Dothideomycetes</taxon>
        <taxon>Dothideomycetidae</taxon>
        <taxon>Mycosphaerellales</taxon>
        <taxon>Mycosphaerellaceae</taxon>
        <taxon>Dothistroma</taxon>
    </lineage>
</organism>
<dbReference type="AlphaFoldDB" id="M2YHR9"/>